<evidence type="ECO:0000256" key="1">
    <source>
        <dbReference type="SAM" id="MobiDB-lite"/>
    </source>
</evidence>
<keyword evidence="4" id="KW-1185">Reference proteome</keyword>
<name>A0A9P5PC70_9AGAR</name>
<protein>
    <recommendedName>
        <fullName evidence="2">DUF6589 domain-containing protein</fullName>
    </recommendedName>
</protein>
<dbReference type="InterPro" id="IPR046496">
    <property type="entry name" value="DUF6589"/>
</dbReference>
<evidence type="ECO:0000259" key="2">
    <source>
        <dbReference type="Pfam" id="PF20231"/>
    </source>
</evidence>
<dbReference type="OrthoDB" id="3040861at2759"/>
<evidence type="ECO:0000313" key="3">
    <source>
        <dbReference type="EMBL" id="KAF9060778.1"/>
    </source>
</evidence>
<reference evidence="3" key="1">
    <citation type="submission" date="2020-11" db="EMBL/GenBank/DDBJ databases">
        <authorList>
            <consortium name="DOE Joint Genome Institute"/>
            <person name="Ahrendt S."/>
            <person name="Riley R."/>
            <person name="Andreopoulos W."/>
            <person name="Labutti K."/>
            <person name="Pangilinan J."/>
            <person name="Ruiz-Duenas F.J."/>
            <person name="Barrasa J.M."/>
            <person name="Sanchez-Garcia M."/>
            <person name="Camarero S."/>
            <person name="Miyauchi S."/>
            <person name="Serrano A."/>
            <person name="Linde D."/>
            <person name="Babiker R."/>
            <person name="Drula E."/>
            <person name="Ayuso-Fernandez I."/>
            <person name="Pacheco R."/>
            <person name="Padilla G."/>
            <person name="Ferreira P."/>
            <person name="Barriuso J."/>
            <person name="Kellner H."/>
            <person name="Castanera R."/>
            <person name="Alfaro M."/>
            <person name="Ramirez L."/>
            <person name="Pisabarro A.G."/>
            <person name="Kuo A."/>
            <person name="Tritt A."/>
            <person name="Lipzen A."/>
            <person name="He G."/>
            <person name="Yan M."/>
            <person name="Ng V."/>
            <person name="Cullen D."/>
            <person name="Martin F."/>
            <person name="Rosso M.-N."/>
            <person name="Henrissat B."/>
            <person name="Hibbett D."/>
            <person name="Martinez A.T."/>
            <person name="Grigoriev I.V."/>
        </authorList>
    </citation>
    <scope>NUCLEOTIDE SEQUENCE</scope>
    <source>
        <strain evidence="3">AH 40177</strain>
    </source>
</reference>
<feature type="domain" description="DUF6589" evidence="2">
    <location>
        <begin position="225"/>
        <end position="397"/>
    </location>
</feature>
<feature type="region of interest" description="Disordered" evidence="1">
    <location>
        <begin position="403"/>
        <end position="424"/>
    </location>
</feature>
<dbReference type="AlphaFoldDB" id="A0A9P5PC70"/>
<gene>
    <name evidence="3" type="ORF">BDP27DRAFT_1236193</name>
</gene>
<sequence length="459" mass="51724">VMTCQAMNFRSLQCSQLQYLLGMYASSTGTSVRTIQVLDAAGLSVSHPTILKTINTIADQVVNLARELTFEPHNFTYDNIDMSGSIHVEQTKDAVAKVRSGCFCLIYHTVGVKDRKHMLLAPILQNLQKAIPLDAFDIQPTQIQIKCFQHQSITNIILSLACQSKPFHYLKQHPDLQHKPCRLLPPNTKTVFYPLCVTSKEEKTVQGNLDNHNDFYIHQMRRNAKDPDDVNAYTQHLIFQLGLALFYMLMNLIWDLRLKQYGDLKSMGSLVYFFTLMEKKRLAGEKPDFWALSAALLQILDGIFLAAWKKECGFPSLEAFAASDPQPIQLKAIAAHISRKYCTPMLKAKSKPTSEPSSPDDVCHCNLCLFLPVVAEVTAAIPRGDFGRIEDLLSSLTCEQMDTRNSMRPSHHSTSGTRSSGEMGLLSIQDQLLRKRRMNCLQCSGEMTMRQINKDCNSN</sequence>
<evidence type="ECO:0000313" key="4">
    <source>
        <dbReference type="Proteomes" id="UP000772434"/>
    </source>
</evidence>
<dbReference type="Proteomes" id="UP000772434">
    <property type="component" value="Unassembled WGS sequence"/>
</dbReference>
<organism evidence="3 4">
    <name type="scientific">Rhodocollybia butyracea</name>
    <dbReference type="NCBI Taxonomy" id="206335"/>
    <lineage>
        <taxon>Eukaryota</taxon>
        <taxon>Fungi</taxon>
        <taxon>Dikarya</taxon>
        <taxon>Basidiomycota</taxon>
        <taxon>Agaricomycotina</taxon>
        <taxon>Agaricomycetes</taxon>
        <taxon>Agaricomycetidae</taxon>
        <taxon>Agaricales</taxon>
        <taxon>Marasmiineae</taxon>
        <taxon>Omphalotaceae</taxon>
        <taxon>Rhodocollybia</taxon>
    </lineage>
</organism>
<dbReference type="EMBL" id="JADNRY010000227">
    <property type="protein sequence ID" value="KAF9060778.1"/>
    <property type="molecule type" value="Genomic_DNA"/>
</dbReference>
<accession>A0A9P5PC70</accession>
<comment type="caution">
    <text evidence="3">The sequence shown here is derived from an EMBL/GenBank/DDBJ whole genome shotgun (WGS) entry which is preliminary data.</text>
</comment>
<feature type="non-terminal residue" evidence="3">
    <location>
        <position position="459"/>
    </location>
</feature>
<proteinExistence type="predicted"/>
<dbReference type="Pfam" id="PF20231">
    <property type="entry name" value="DUF6589"/>
    <property type="match status" value="1"/>
</dbReference>
<feature type="compositionally biased region" description="Low complexity" evidence="1">
    <location>
        <begin position="412"/>
        <end position="421"/>
    </location>
</feature>